<evidence type="ECO:0000256" key="1">
    <source>
        <dbReference type="SAM" id="MobiDB-lite"/>
    </source>
</evidence>
<accession>A0ABV4NTL2</accession>
<organism evidence="2 3">
    <name type="scientific">Microbulbifer epialgicus</name>
    <dbReference type="NCBI Taxonomy" id="393907"/>
    <lineage>
        <taxon>Bacteria</taxon>
        <taxon>Pseudomonadati</taxon>
        <taxon>Pseudomonadota</taxon>
        <taxon>Gammaproteobacteria</taxon>
        <taxon>Cellvibrionales</taxon>
        <taxon>Microbulbiferaceae</taxon>
        <taxon>Microbulbifer</taxon>
    </lineage>
</organism>
<dbReference type="EMBL" id="JBGMEK010000001">
    <property type="protein sequence ID" value="MFA0809339.1"/>
    <property type="molecule type" value="Genomic_DNA"/>
</dbReference>
<name>A0ABV4NTL2_9GAMM</name>
<dbReference type="RefSeq" id="WP_371836960.1">
    <property type="nucleotide sequence ID" value="NZ_JBGMEK010000001.1"/>
</dbReference>
<comment type="caution">
    <text evidence="2">The sequence shown here is derived from an EMBL/GenBank/DDBJ whole genome shotgun (WGS) entry which is preliminary data.</text>
</comment>
<evidence type="ECO:0000313" key="2">
    <source>
        <dbReference type="EMBL" id="MFA0809339.1"/>
    </source>
</evidence>
<dbReference type="Proteomes" id="UP001569428">
    <property type="component" value="Unassembled WGS sequence"/>
</dbReference>
<reference evidence="2 3" key="1">
    <citation type="submission" date="2024-08" db="EMBL/GenBank/DDBJ databases">
        <authorList>
            <person name="Ishaq N."/>
        </authorList>
    </citation>
    <scope>NUCLEOTIDE SEQUENCE [LARGE SCALE GENOMIC DNA]</scope>
    <source>
        <strain evidence="2 3">DSM 18651</strain>
    </source>
</reference>
<feature type="region of interest" description="Disordered" evidence="1">
    <location>
        <begin position="213"/>
        <end position="232"/>
    </location>
</feature>
<sequence>MNKGLTEGEAKSIIMNFAGLLNFKTPLDYRVRASWKELYGIDGTGGGGYHSAKAPGERGIIAIAAGNHKSATALKKTLQHEVLGHFLINTYSPTEKRQVLENIILSQESPSLMGSWNRVRALYPEMSISMQAEEVYARVSEHLNLSKKPIFHEDPCLKKECQPLTLNDLENSILNRICDLKEGLLEQKTFPDNDVHKGVFISSSLEKKLERWRSDHGVVNDDPSPPGTGPRI</sequence>
<feature type="compositionally biased region" description="Pro residues" evidence="1">
    <location>
        <begin position="223"/>
        <end position="232"/>
    </location>
</feature>
<keyword evidence="3" id="KW-1185">Reference proteome</keyword>
<evidence type="ECO:0008006" key="4">
    <source>
        <dbReference type="Google" id="ProtNLM"/>
    </source>
</evidence>
<gene>
    <name evidence="2" type="ORF">ACCI49_00285</name>
</gene>
<proteinExistence type="predicted"/>
<protein>
    <recommendedName>
        <fullName evidence="4">IrrE N-terminal-like domain-containing protein</fullName>
    </recommendedName>
</protein>
<evidence type="ECO:0000313" key="3">
    <source>
        <dbReference type="Proteomes" id="UP001569428"/>
    </source>
</evidence>